<keyword evidence="2" id="KW-0479">Metal-binding</keyword>
<feature type="compositionally biased region" description="Polar residues" evidence="7">
    <location>
        <begin position="195"/>
        <end position="206"/>
    </location>
</feature>
<sequence>MSDASAPVEKTTEPHTRKAGGGNARRNRWIAAGIVAFLCVAIGVGVGVGVGVGTKRHKSPKKSANASAGETLANGTTTTEISREQLLGDQARWLGSSRQFPVGAAPTTREFNWTVSAVSAAPGGMTKPMIVVNGLLPGRGFMDGTHGITQCGIPPGSSFTYEWVAEQGTSWYHAHSAGQYTDGLIGAIVFHPASTPGSNSSVSTRDAQPEGNEGNEPGTDAKYDDEVTLMLSDMYNTPAPALSWRFTALGTGIDGQPGDEPSPDGGSINGVSQAKCAYIPQSDLVIPERKRRRSRRSLHALPPQAPQARSYTHGTHYDASNYCGDERDEPTTFFNLTLEGGKTYRLRLVNAGSFVNTIFSVDGHALTVVEADGVAIQPFNASSVELAVGQRYSVLITLDQPPAAYWVRNHLQTSEMRYTSPNFSETTLGVLRYAGISASILPHSTTGGEDESSSGSASGSARGLPALDPDGTKLTPVHAPDAPRQREEQYTVQFNMQYTADNGHYMFFNDSSWEPEPGVADIFKIRNDASFASASRVGPQDGAGDQVNIVTPGPTPGPGLTQPSSNSSNLSNDAGAGFVDLIVNSLDDGSHPFHMHGHRFWVLSSGDGHFVGDSSSLNTTSIMRRDTLQIPSYGHAVLRLGTGNAGVWAFHCHISWHMQLGLLMTLTHRPDEIRKWTLPEGFEGMCAGEKTPAADSGAQEMHD</sequence>
<dbReference type="InterPro" id="IPR011707">
    <property type="entry name" value="Cu-oxidase-like_N"/>
</dbReference>
<evidence type="ECO:0000256" key="4">
    <source>
        <dbReference type="ARBA" id="ARBA00023008"/>
    </source>
</evidence>
<dbReference type="OrthoDB" id="2121828at2759"/>
<organism evidence="12 13">
    <name type="scientific">Trichosporon asahii var. asahii (strain CBS 8904)</name>
    <name type="common">Yeast</name>
    <dbReference type="NCBI Taxonomy" id="1220162"/>
    <lineage>
        <taxon>Eukaryota</taxon>
        <taxon>Fungi</taxon>
        <taxon>Dikarya</taxon>
        <taxon>Basidiomycota</taxon>
        <taxon>Agaricomycotina</taxon>
        <taxon>Tremellomycetes</taxon>
        <taxon>Trichosporonales</taxon>
        <taxon>Trichosporonaceae</taxon>
        <taxon>Trichosporon</taxon>
    </lineage>
</organism>
<dbReference type="PANTHER" id="PTHR11709:SF511">
    <property type="entry name" value="LACCASE"/>
    <property type="match status" value="1"/>
</dbReference>
<keyword evidence="8" id="KW-1133">Transmembrane helix</keyword>
<protein>
    <submittedName>
        <fullName evidence="12">Multicopper oxidase</fullName>
    </submittedName>
</protein>
<evidence type="ECO:0000313" key="12">
    <source>
        <dbReference type="EMBL" id="EKD04440.1"/>
    </source>
</evidence>
<accession>K1VJW0</accession>
<dbReference type="GO" id="GO:0005507">
    <property type="term" value="F:copper ion binding"/>
    <property type="evidence" value="ECO:0007669"/>
    <property type="project" value="InterPro"/>
</dbReference>
<evidence type="ECO:0000256" key="8">
    <source>
        <dbReference type="SAM" id="Phobius"/>
    </source>
</evidence>
<feature type="compositionally biased region" description="Polar residues" evidence="7">
    <location>
        <begin position="62"/>
        <end position="80"/>
    </location>
</feature>
<feature type="region of interest" description="Disordered" evidence="7">
    <location>
        <begin position="195"/>
        <end position="222"/>
    </location>
</feature>
<feature type="compositionally biased region" description="Basic residues" evidence="7">
    <location>
        <begin position="289"/>
        <end position="298"/>
    </location>
</feature>
<evidence type="ECO:0000256" key="7">
    <source>
        <dbReference type="SAM" id="MobiDB-lite"/>
    </source>
</evidence>
<dbReference type="HOGENOM" id="CLU_006504_7_1_1"/>
<dbReference type="AlphaFoldDB" id="K1VJW0"/>
<dbReference type="Pfam" id="PF07731">
    <property type="entry name" value="Cu-oxidase_2"/>
    <property type="match status" value="1"/>
</dbReference>
<evidence type="ECO:0000256" key="1">
    <source>
        <dbReference type="ARBA" id="ARBA00010609"/>
    </source>
</evidence>
<dbReference type="InterPro" id="IPR002355">
    <property type="entry name" value="Cu_oxidase_Cu_BS"/>
</dbReference>
<name>K1VJW0_TRIAC</name>
<evidence type="ECO:0000256" key="6">
    <source>
        <dbReference type="ARBA" id="ARBA00023180"/>
    </source>
</evidence>
<evidence type="ECO:0000256" key="5">
    <source>
        <dbReference type="ARBA" id="ARBA00023157"/>
    </source>
</evidence>
<keyword evidence="8" id="KW-0472">Membrane</keyword>
<dbReference type="InterPro" id="IPR045087">
    <property type="entry name" value="Cu-oxidase_fam"/>
</dbReference>
<keyword evidence="13" id="KW-1185">Reference proteome</keyword>
<dbReference type="Gene3D" id="2.60.40.420">
    <property type="entry name" value="Cupredoxins - blue copper proteins"/>
    <property type="match status" value="3"/>
</dbReference>
<evidence type="ECO:0000259" key="9">
    <source>
        <dbReference type="Pfam" id="PF00394"/>
    </source>
</evidence>
<dbReference type="Pfam" id="PF00394">
    <property type="entry name" value="Cu-oxidase"/>
    <property type="match status" value="1"/>
</dbReference>
<dbReference type="PROSITE" id="PS00080">
    <property type="entry name" value="MULTICOPPER_OXIDASE2"/>
    <property type="match status" value="1"/>
</dbReference>
<gene>
    <name evidence="12" type="ORF">A1Q2_01216</name>
</gene>
<dbReference type="eggNOG" id="KOG1263">
    <property type="taxonomic scope" value="Eukaryota"/>
</dbReference>
<feature type="transmembrane region" description="Helical" evidence="8">
    <location>
        <begin position="29"/>
        <end position="52"/>
    </location>
</feature>
<keyword evidence="4" id="KW-0186">Copper</keyword>
<keyword evidence="6" id="KW-0325">Glycoprotein</keyword>
<dbReference type="InterPro" id="IPR001117">
    <property type="entry name" value="Cu-oxidase_2nd"/>
</dbReference>
<evidence type="ECO:0000256" key="2">
    <source>
        <dbReference type="ARBA" id="ARBA00022723"/>
    </source>
</evidence>
<feature type="region of interest" description="Disordered" evidence="7">
    <location>
        <begin position="442"/>
        <end position="486"/>
    </location>
</feature>
<comment type="caution">
    <text evidence="12">The sequence shown here is derived from an EMBL/GenBank/DDBJ whole genome shotgun (WGS) entry which is preliminary data.</text>
</comment>
<dbReference type="CDD" id="cd13910">
    <property type="entry name" value="CuRO_3_MCO_like_4"/>
    <property type="match status" value="1"/>
</dbReference>
<keyword evidence="5" id="KW-1015">Disulfide bond</keyword>
<feature type="region of interest" description="Disordered" evidence="7">
    <location>
        <begin position="289"/>
        <end position="313"/>
    </location>
</feature>
<reference evidence="12 13" key="1">
    <citation type="journal article" date="2012" name="Eukaryot. Cell">
        <title>Genome sequence of the Trichosporon asahii environmental strain CBS 8904.</title>
        <authorList>
            <person name="Yang R.Y."/>
            <person name="Li H.T."/>
            <person name="Zhu H."/>
            <person name="Zhou G.P."/>
            <person name="Wang M."/>
            <person name="Wang L."/>
        </authorList>
    </citation>
    <scope>NUCLEOTIDE SEQUENCE [LARGE SCALE GENOMIC DNA]</scope>
    <source>
        <strain evidence="12 13">CBS 8904</strain>
    </source>
</reference>
<dbReference type="EMBL" id="AMBO01000224">
    <property type="protein sequence ID" value="EKD04440.1"/>
    <property type="molecule type" value="Genomic_DNA"/>
</dbReference>
<dbReference type="GO" id="GO:0016491">
    <property type="term" value="F:oxidoreductase activity"/>
    <property type="evidence" value="ECO:0007669"/>
    <property type="project" value="UniProtKB-KW"/>
</dbReference>
<evidence type="ECO:0000259" key="11">
    <source>
        <dbReference type="Pfam" id="PF07732"/>
    </source>
</evidence>
<dbReference type="InParanoid" id="K1VJW0"/>
<dbReference type="InterPro" id="IPR011706">
    <property type="entry name" value="Cu-oxidase_C"/>
</dbReference>
<dbReference type="Pfam" id="PF07732">
    <property type="entry name" value="Cu-oxidase_3"/>
    <property type="match status" value="1"/>
</dbReference>
<dbReference type="OMA" id="WVLGQGH"/>
<evidence type="ECO:0000313" key="13">
    <source>
        <dbReference type="Proteomes" id="UP000006757"/>
    </source>
</evidence>
<dbReference type="PANTHER" id="PTHR11709">
    <property type="entry name" value="MULTI-COPPER OXIDASE"/>
    <property type="match status" value="1"/>
</dbReference>
<keyword evidence="3" id="KW-0560">Oxidoreductase</keyword>
<evidence type="ECO:0000259" key="10">
    <source>
        <dbReference type="Pfam" id="PF07731"/>
    </source>
</evidence>
<dbReference type="InterPro" id="IPR008972">
    <property type="entry name" value="Cupredoxin"/>
</dbReference>
<keyword evidence="8" id="KW-0812">Transmembrane</keyword>
<feature type="domain" description="Plastocyanin-like" evidence="11">
    <location>
        <begin position="133"/>
        <end position="193"/>
    </location>
</feature>
<proteinExistence type="inferred from homology"/>
<evidence type="ECO:0000256" key="3">
    <source>
        <dbReference type="ARBA" id="ARBA00023002"/>
    </source>
</evidence>
<dbReference type="CDD" id="cd13886">
    <property type="entry name" value="CuRO_2_MCO_like_1"/>
    <property type="match status" value="1"/>
</dbReference>
<feature type="domain" description="Plastocyanin-like" evidence="9">
    <location>
        <begin position="226"/>
        <end position="435"/>
    </location>
</feature>
<comment type="similarity">
    <text evidence="1">Belongs to the multicopper oxidase family.</text>
</comment>
<feature type="region of interest" description="Disordered" evidence="7">
    <location>
        <begin position="54"/>
        <end position="81"/>
    </location>
</feature>
<feature type="region of interest" description="Disordered" evidence="7">
    <location>
        <begin position="1"/>
        <end position="23"/>
    </location>
</feature>
<dbReference type="SUPFAM" id="SSF49503">
    <property type="entry name" value="Cupredoxins"/>
    <property type="match status" value="3"/>
</dbReference>
<dbReference type="STRING" id="1220162.K1VJW0"/>
<dbReference type="Proteomes" id="UP000006757">
    <property type="component" value="Unassembled WGS sequence"/>
</dbReference>
<feature type="region of interest" description="Disordered" evidence="7">
    <location>
        <begin position="534"/>
        <end position="569"/>
    </location>
</feature>
<feature type="domain" description="Plastocyanin-like" evidence="10">
    <location>
        <begin position="576"/>
        <end position="671"/>
    </location>
</feature>